<dbReference type="PIRSF" id="PIRSF000654">
    <property type="entry name" value="Integrin-linked_kinase"/>
    <property type="match status" value="1"/>
</dbReference>
<dbReference type="GO" id="GO:0005524">
    <property type="term" value="F:ATP binding"/>
    <property type="evidence" value="ECO:0007669"/>
    <property type="project" value="InterPro"/>
</dbReference>
<dbReference type="InterPro" id="IPR001245">
    <property type="entry name" value="Ser-Thr/Tyr_kinase_cat_dom"/>
</dbReference>
<evidence type="ECO:0000259" key="1">
    <source>
        <dbReference type="PROSITE" id="PS50011"/>
    </source>
</evidence>
<dbReference type="Proteomes" id="UP000054248">
    <property type="component" value="Unassembled WGS sequence"/>
</dbReference>
<dbReference type="SMART" id="SM00220">
    <property type="entry name" value="S_TKc"/>
    <property type="match status" value="1"/>
</dbReference>
<dbReference type="InterPro" id="IPR011009">
    <property type="entry name" value="Kinase-like_dom_sf"/>
</dbReference>
<sequence>EAVTWAGVHHPNTVPLLGVIFSPVHALVLPWYRFGNLRTYLAHYPGATKLKLINDIARALEHLHSRNPIIVQADIKPENVLINDQGDALITDFGMATVLGEDDWYTPSHLHGGTMQWMAPEILLGQSDKRSRTGDVYSFASLTCYIMTGRMPHASRSIYQIVSTLNGANGSPEPIERWHVHPEFQDRFGGLVSGIIRRCWSRVPSSRPLMETVVRELSSLIQERESLVFRC</sequence>
<dbReference type="EMBL" id="KN822955">
    <property type="protein sequence ID" value="KIO32360.1"/>
    <property type="molecule type" value="Genomic_DNA"/>
</dbReference>
<reference evidence="3" key="2">
    <citation type="submission" date="2015-01" db="EMBL/GenBank/DDBJ databases">
        <title>Evolutionary Origins and Diversification of the Mycorrhizal Mutualists.</title>
        <authorList>
            <consortium name="DOE Joint Genome Institute"/>
            <consortium name="Mycorrhizal Genomics Consortium"/>
            <person name="Kohler A."/>
            <person name="Kuo A."/>
            <person name="Nagy L.G."/>
            <person name="Floudas D."/>
            <person name="Copeland A."/>
            <person name="Barry K.W."/>
            <person name="Cichocki N."/>
            <person name="Veneault-Fourrey C."/>
            <person name="LaButti K."/>
            <person name="Lindquist E.A."/>
            <person name="Lipzen A."/>
            <person name="Lundell T."/>
            <person name="Morin E."/>
            <person name="Murat C."/>
            <person name="Riley R."/>
            <person name="Ohm R."/>
            <person name="Sun H."/>
            <person name="Tunlid A."/>
            <person name="Henrissat B."/>
            <person name="Grigoriev I.V."/>
            <person name="Hibbett D.S."/>
            <person name="Martin F."/>
        </authorList>
    </citation>
    <scope>NUCLEOTIDE SEQUENCE [LARGE SCALE GENOMIC DNA]</scope>
    <source>
        <strain evidence="3">MUT 4182</strain>
    </source>
</reference>
<reference evidence="2 3" key="1">
    <citation type="submission" date="2014-04" db="EMBL/GenBank/DDBJ databases">
        <authorList>
            <consortium name="DOE Joint Genome Institute"/>
            <person name="Kuo A."/>
            <person name="Girlanda M."/>
            <person name="Perotto S."/>
            <person name="Kohler A."/>
            <person name="Nagy L.G."/>
            <person name="Floudas D."/>
            <person name="Copeland A."/>
            <person name="Barry K.W."/>
            <person name="Cichocki N."/>
            <person name="Veneault-Fourrey C."/>
            <person name="LaButti K."/>
            <person name="Lindquist E.A."/>
            <person name="Lipzen A."/>
            <person name="Lundell T."/>
            <person name="Morin E."/>
            <person name="Murat C."/>
            <person name="Sun H."/>
            <person name="Tunlid A."/>
            <person name="Henrissat B."/>
            <person name="Grigoriev I.V."/>
            <person name="Hibbett D.S."/>
            <person name="Martin F."/>
            <person name="Nordberg H.P."/>
            <person name="Cantor M.N."/>
            <person name="Hua S.X."/>
        </authorList>
    </citation>
    <scope>NUCLEOTIDE SEQUENCE [LARGE SCALE GENOMIC DNA]</scope>
    <source>
        <strain evidence="2 3">MUT 4182</strain>
    </source>
</reference>
<organism evidence="2 3">
    <name type="scientific">Tulasnella calospora MUT 4182</name>
    <dbReference type="NCBI Taxonomy" id="1051891"/>
    <lineage>
        <taxon>Eukaryota</taxon>
        <taxon>Fungi</taxon>
        <taxon>Dikarya</taxon>
        <taxon>Basidiomycota</taxon>
        <taxon>Agaricomycotina</taxon>
        <taxon>Agaricomycetes</taxon>
        <taxon>Cantharellales</taxon>
        <taxon>Tulasnellaceae</taxon>
        <taxon>Tulasnella</taxon>
    </lineage>
</organism>
<evidence type="ECO:0000313" key="3">
    <source>
        <dbReference type="Proteomes" id="UP000054248"/>
    </source>
</evidence>
<dbReference type="Pfam" id="PF07714">
    <property type="entry name" value="PK_Tyr_Ser-Thr"/>
    <property type="match status" value="1"/>
</dbReference>
<dbReference type="InterPro" id="IPR051681">
    <property type="entry name" value="Ser/Thr_Kinases-Pseudokinases"/>
</dbReference>
<keyword evidence="3" id="KW-1185">Reference proteome</keyword>
<dbReference type="SUPFAM" id="SSF56112">
    <property type="entry name" value="Protein kinase-like (PK-like)"/>
    <property type="match status" value="1"/>
</dbReference>
<gene>
    <name evidence="2" type="ORF">M407DRAFT_66814</name>
</gene>
<accession>A0A0C3QJD4</accession>
<dbReference type="OrthoDB" id="346907at2759"/>
<protein>
    <recommendedName>
        <fullName evidence="1">Protein kinase domain-containing protein</fullName>
    </recommendedName>
</protein>
<feature type="domain" description="Protein kinase" evidence="1">
    <location>
        <begin position="1"/>
        <end position="221"/>
    </location>
</feature>
<dbReference type="PANTHER" id="PTHR44329">
    <property type="entry name" value="SERINE/THREONINE-PROTEIN KINASE TNNI3K-RELATED"/>
    <property type="match status" value="1"/>
</dbReference>
<dbReference type="HOGENOM" id="CLU_000288_7_18_1"/>
<name>A0A0C3QJD4_9AGAM</name>
<feature type="non-terminal residue" evidence="2">
    <location>
        <position position="1"/>
    </location>
</feature>
<dbReference type="Gene3D" id="1.10.510.10">
    <property type="entry name" value="Transferase(Phosphotransferase) domain 1"/>
    <property type="match status" value="1"/>
</dbReference>
<dbReference type="InterPro" id="IPR000719">
    <property type="entry name" value="Prot_kinase_dom"/>
</dbReference>
<dbReference type="GO" id="GO:0004674">
    <property type="term" value="F:protein serine/threonine kinase activity"/>
    <property type="evidence" value="ECO:0007669"/>
    <property type="project" value="TreeGrafter"/>
</dbReference>
<dbReference type="STRING" id="1051891.A0A0C3QJD4"/>
<evidence type="ECO:0000313" key="2">
    <source>
        <dbReference type="EMBL" id="KIO32360.1"/>
    </source>
</evidence>
<dbReference type="AlphaFoldDB" id="A0A0C3QJD4"/>
<proteinExistence type="predicted"/>
<dbReference type="PROSITE" id="PS50011">
    <property type="entry name" value="PROTEIN_KINASE_DOM"/>
    <property type="match status" value="1"/>
</dbReference>